<reference evidence="1" key="1">
    <citation type="submission" date="2022-08" db="EMBL/GenBank/DDBJ databases">
        <title>Molecular epidemiological analysis of five strains of VanD-type vancomycin-resistant Enterococcus faecalis.</title>
        <authorList>
            <person name="Mimura K."/>
            <person name="Hashimoto Y."/>
            <person name="Tomita H."/>
        </authorList>
    </citation>
    <scope>NUCLEOTIDE SEQUENCE</scope>
    <source>
        <strain evidence="1">SVR2332</strain>
    </source>
</reference>
<protein>
    <submittedName>
        <fullName evidence="1">Autolysin</fullName>
    </submittedName>
</protein>
<accession>A0AC59HN11</accession>
<evidence type="ECO:0000313" key="2">
    <source>
        <dbReference type="Proteomes" id="UP001317613"/>
    </source>
</evidence>
<evidence type="ECO:0000313" key="1">
    <source>
        <dbReference type="EMBL" id="BDQ61096.1"/>
    </source>
</evidence>
<proteinExistence type="predicted"/>
<gene>
    <name evidence="1" type="primary">arpU</name>
    <name evidence="1" type="ORF">EfsSVR2332_11740</name>
</gene>
<organism evidence="1 2">
    <name type="scientific">Enterococcus faecalis</name>
    <name type="common">Streptococcus faecalis</name>
    <dbReference type="NCBI Taxonomy" id="1351"/>
    <lineage>
        <taxon>Bacteria</taxon>
        <taxon>Bacillati</taxon>
        <taxon>Bacillota</taxon>
        <taxon>Bacilli</taxon>
        <taxon>Lactobacillales</taxon>
        <taxon>Enterococcaceae</taxon>
        <taxon>Enterococcus</taxon>
    </lineage>
</organism>
<dbReference type="Proteomes" id="UP001317613">
    <property type="component" value="Chromosome"/>
</dbReference>
<name>A0AC59HN11_ENTFL</name>
<sequence>MTLVPEIDYKKTKDKVRRLLKNCRSLQRMSGVKVHLQSPILSDMPRHHSNRNNAEESMVHLFRYTSKLSIEAARQRREQVRAIEHTLKSLPDVSREILYYSYCVPNPYSMAKLSRTIKVYRENEFGQVEEISYSIKNIEKLKDNALIEFAEAYHYENLIVQKN</sequence>
<dbReference type="EMBL" id="AP026729">
    <property type="protein sequence ID" value="BDQ61096.1"/>
    <property type="molecule type" value="Genomic_DNA"/>
</dbReference>